<dbReference type="RefSeq" id="WP_231319128.1">
    <property type="nucleotide sequence ID" value="NZ_CP088156.1"/>
</dbReference>
<sequence length="219" mass="22558">MLLLTGQRPATLRRSRLLASLVSIAFAFSAVAAWAQSAPAIGLRESPPPQQAPAVDVAPPRSNPGLVEELGKLFDKMSIIPLKRPGETSLAPPAGAPGDTAGPRDDAADRPAGTTDKPAEPSAGEGSKGVLKETGDALSRLAKPSSMISGRSVCPVATNGTPDCKLGADRLCQGKGYKEGKSLNTDSAESCSAKVLIPGRQRKPGDCRTDTFVTSALCQ</sequence>
<organism evidence="3 4">
    <name type="scientific">Bradyrhizobium ontarionense</name>
    <dbReference type="NCBI Taxonomy" id="2898149"/>
    <lineage>
        <taxon>Bacteria</taxon>
        <taxon>Pseudomonadati</taxon>
        <taxon>Pseudomonadota</taxon>
        <taxon>Alphaproteobacteria</taxon>
        <taxon>Hyphomicrobiales</taxon>
        <taxon>Nitrobacteraceae</taxon>
        <taxon>Bradyrhizobium</taxon>
    </lineage>
</organism>
<protein>
    <submittedName>
        <fullName evidence="3">Uncharacterized protein</fullName>
    </submittedName>
</protein>
<name>A0ABY3R865_9BRAD</name>
<evidence type="ECO:0000256" key="1">
    <source>
        <dbReference type="SAM" id="MobiDB-lite"/>
    </source>
</evidence>
<feature type="region of interest" description="Disordered" evidence="1">
    <location>
        <begin position="84"/>
        <end position="131"/>
    </location>
</feature>
<feature type="chain" id="PRO_5047508249" evidence="2">
    <location>
        <begin position="33"/>
        <end position="219"/>
    </location>
</feature>
<keyword evidence="4" id="KW-1185">Reference proteome</keyword>
<keyword evidence="2" id="KW-0732">Signal</keyword>
<reference evidence="3" key="1">
    <citation type="journal article" date="2024" name="Antonie Van Leeuwenhoek">
        <title>Bradyrhizobium ontarionense sp. nov., a novel bacterial symbiont isolated from Aeschynomene indica (Indian jointvetch), harbours photosynthesis, nitrogen fixation and nitrous oxide (N2O) reductase genes.</title>
        <authorList>
            <person name="Bromfield E.S.P."/>
            <person name="Cloutier S."/>
        </authorList>
    </citation>
    <scope>NUCLEOTIDE SEQUENCE</scope>
    <source>
        <strain evidence="3">A19</strain>
    </source>
</reference>
<gene>
    <name evidence="3" type="ORF">LQG66_28250</name>
</gene>
<feature type="signal peptide" evidence="2">
    <location>
        <begin position="1"/>
        <end position="32"/>
    </location>
</feature>
<evidence type="ECO:0000313" key="4">
    <source>
        <dbReference type="Proteomes" id="UP001431010"/>
    </source>
</evidence>
<feature type="region of interest" description="Disordered" evidence="1">
    <location>
        <begin position="44"/>
        <end position="64"/>
    </location>
</feature>
<dbReference type="Proteomes" id="UP001431010">
    <property type="component" value="Chromosome"/>
</dbReference>
<dbReference type="EMBL" id="CP088156">
    <property type="protein sequence ID" value="UFZ03105.1"/>
    <property type="molecule type" value="Genomic_DNA"/>
</dbReference>
<evidence type="ECO:0000313" key="3">
    <source>
        <dbReference type="EMBL" id="UFZ03105.1"/>
    </source>
</evidence>
<feature type="compositionally biased region" description="Low complexity" evidence="1">
    <location>
        <begin position="91"/>
        <end position="101"/>
    </location>
</feature>
<proteinExistence type="predicted"/>
<accession>A0ABY3R865</accession>
<evidence type="ECO:0000256" key="2">
    <source>
        <dbReference type="SAM" id="SignalP"/>
    </source>
</evidence>